<dbReference type="Proteomes" id="UP000060345">
    <property type="component" value="Chromosome 2"/>
</dbReference>
<accession>A0A0K1NLW7</accession>
<dbReference type="Proteomes" id="UP000682005">
    <property type="component" value="Chromosome 2"/>
</dbReference>
<name>A0A0K1NLW7_9BACT</name>
<dbReference type="GO" id="GO:0071281">
    <property type="term" value="P:cellular response to iron ion"/>
    <property type="evidence" value="ECO:0007669"/>
    <property type="project" value="TreeGrafter"/>
</dbReference>
<dbReference type="STRING" id="1236517.ADJ77_08480"/>
<dbReference type="Gene3D" id="3.40.50.1980">
    <property type="entry name" value="Nitrogenase molybdenum iron protein domain"/>
    <property type="match status" value="2"/>
</dbReference>
<dbReference type="PROSITE" id="PS50983">
    <property type="entry name" value="FE_B12_PBP"/>
    <property type="match status" value="1"/>
</dbReference>
<sequence>MRQLSVFTLCLLLFLSCSNPRKKMVREGEKGTKKELKYARNITIERTKSYVVVRLLNPWKKGAVLHTYYLVGCGSQVDVPEDGTKVAIPLQKSVVFTTSHANLIEMLHAQKAIAGVADLKYMIIPDVQKRARMKGGIVDCGYAMKPDIERIIDLCADAVLLSPFENSGGYGRLEQIGVPIIECADYMERSALGRAEWMKFYGLLFGKEHEADSLFAVVEENYKSLSKKARQSKVTRSVLPDRKVGAVWYLPGGESSVGLLYKDAHGSYAYAADKHSGSLSMPFETVLDKFGQSDFWVLCYNGDFNCSLLLAEYQGYAKLKPCQTKEIYGCKVDSKPYFEEVSWRPDWLLADLIQLFHPDLHIAPMRYYQKLTD</sequence>
<feature type="domain" description="Fe/B12 periplasmic-binding" evidence="1">
    <location>
        <begin position="92"/>
        <end position="360"/>
    </location>
</feature>
<dbReference type="SUPFAM" id="SSF53807">
    <property type="entry name" value="Helical backbone' metal receptor"/>
    <property type="match status" value="1"/>
</dbReference>
<gene>
    <name evidence="2" type="ORF">ADJ77_08480</name>
    <name evidence="3" type="ORF">J5A51_04325</name>
</gene>
<evidence type="ECO:0000313" key="3">
    <source>
        <dbReference type="EMBL" id="QUB85504.1"/>
    </source>
</evidence>
<reference evidence="3 5" key="2">
    <citation type="submission" date="2021-03" db="EMBL/GenBank/DDBJ databases">
        <title>Human Oral Microbial Genomes.</title>
        <authorList>
            <person name="Johnston C.D."/>
            <person name="Chen T."/>
            <person name="Dewhirst F.E."/>
        </authorList>
    </citation>
    <scope>NUCLEOTIDE SEQUENCE [LARGE SCALE GENOMIC DNA]</scope>
    <source>
        <strain evidence="3 5">W1435</strain>
    </source>
</reference>
<dbReference type="RefSeq" id="WP_025078981.1">
    <property type="nucleotide sequence ID" value="NZ_BAKO01000034.1"/>
</dbReference>
<dbReference type="EMBL" id="CP012075">
    <property type="protein sequence ID" value="AKU69888.1"/>
    <property type="molecule type" value="Genomic_DNA"/>
</dbReference>
<evidence type="ECO:0000313" key="4">
    <source>
        <dbReference type="Proteomes" id="UP000060345"/>
    </source>
</evidence>
<dbReference type="PANTHER" id="PTHR30535">
    <property type="entry name" value="VITAMIN B12-BINDING PROTEIN"/>
    <property type="match status" value="1"/>
</dbReference>
<dbReference type="InterPro" id="IPR050902">
    <property type="entry name" value="ABC_Transporter_SBP"/>
</dbReference>
<dbReference type="OrthoDB" id="9812528at2"/>
<protein>
    <submittedName>
        <fullName evidence="2">ABC transporter substrate-binding protein</fullName>
    </submittedName>
</protein>
<dbReference type="KEGG" id="pfus:ADJ77_08480"/>
<evidence type="ECO:0000313" key="5">
    <source>
        <dbReference type="Proteomes" id="UP000682005"/>
    </source>
</evidence>
<dbReference type="AlphaFoldDB" id="A0A0K1NLW7"/>
<organism evidence="2 4">
    <name type="scientific">Prevotella fusca JCM 17724</name>
    <dbReference type="NCBI Taxonomy" id="1236517"/>
    <lineage>
        <taxon>Bacteria</taxon>
        <taxon>Pseudomonadati</taxon>
        <taxon>Bacteroidota</taxon>
        <taxon>Bacteroidia</taxon>
        <taxon>Bacteroidales</taxon>
        <taxon>Prevotellaceae</taxon>
        <taxon>Prevotella</taxon>
    </lineage>
</organism>
<dbReference type="EMBL" id="CP072369">
    <property type="protein sequence ID" value="QUB85504.1"/>
    <property type="molecule type" value="Genomic_DNA"/>
</dbReference>
<evidence type="ECO:0000259" key="1">
    <source>
        <dbReference type="PROSITE" id="PS50983"/>
    </source>
</evidence>
<dbReference type="PROSITE" id="PS51257">
    <property type="entry name" value="PROKAR_LIPOPROTEIN"/>
    <property type="match status" value="1"/>
</dbReference>
<dbReference type="InterPro" id="IPR002491">
    <property type="entry name" value="ABC_transptr_periplasmic_BD"/>
</dbReference>
<proteinExistence type="predicted"/>
<reference evidence="2 4" key="1">
    <citation type="submission" date="2015-07" db="EMBL/GenBank/DDBJ databases">
        <authorList>
            <person name="Noorani M."/>
        </authorList>
    </citation>
    <scope>NUCLEOTIDE SEQUENCE [LARGE SCALE GENOMIC DNA]</scope>
    <source>
        <strain evidence="2 4">W1435</strain>
    </source>
</reference>
<dbReference type="PANTHER" id="PTHR30535:SF34">
    <property type="entry name" value="MOLYBDATE-BINDING PROTEIN MOLA"/>
    <property type="match status" value="1"/>
</dbReference>
<dbReference type="Pfam" id="PF01497">
    <property type="entry name" value="Peripla_BP_2"/>
    <property type="match status" value="1"/>
</dbReference>
<keyword evidence="5" id="KW-1185">Reference proteome</keyword>
<evidence type="ECO:0000313" key="2">
    <source>
        <dbReference type="EMBL" id="AKU69888.1"/>
    </source>
</evidence>
<dbReference type="eggNOG" id="COG0614">
    <property type="taxonomic scope" value="Bacteria"/>
</dbReference>